<protein>
    <submittedName>
        <fullName evidence="2">Uncharacterized protein</fullName>
    </submittedName>
</protein>
<name>A0A0J6FII8_COCPO</name>
<dbReference type="AlphaFoldDB" id="A0A0J6FII8"/>
<accession>A0A0J6FII8</accession>
<dbReference type="Proteomes" id="UP000054567">
    <property type="component" value="Unassembled WGS sequence"/>
</dbReference>
<proteinExistence type="predicted"/>
<reference evidence="3" key="3">
    <citation type="journal article" date="2010" name="Genome Res.">
        <title>Population genomic sequencing of Coccidioides fungi reveals recent hybridization and transposon control.</title>
        <authorList>
            <person name="Neafsey D.E."/>
            <person name="Barker B.M."/>
            <person name="Sharpton T.J."/>
            <person name="Stajich J.E."/>
            <person name="Park D.J."/>
            <person name="Whiston E."/>
            <person name="Hung C.-Y."/>
            <person name="McMahan C."/>
            <person name="White J."/>
            <person name="Sykes S."/>
            <person name="Heiman D."/>
            <person name="Young S."/>
            <person name="Zeng Q."/>
            <person name="Abouelleil A."/>
            <person name="Aftuck L."/>
            <person name="Bessette D."/>
            <person name="Brown A."/>
            <person name="FitzGerald M."/>
            <person name="Lui A."/>
            <person name="Macdonald J.P."/>
            <person name="Priest M."/>
            <person name="Orbach M.J."/>
            <person name="Galgiani J.N."/>
            <person name="Kirkland T.N."/>
            <person name="Cole G.T."/>
            <person name="Birren B.W."/>
            <person name="Henn M.R."/>
            <person name="Taylor J.W."/>
            <person name="Rounsley S.D."/>
        </authorList>
    </citation>
    <scope>NUCLEOTIDE SEQUENCE [LARGE SCALE GENOMIC DNA]</scope>
    <source>
        <strain evidence="3">RMSCC 3488</strain>
    </source>
</reference>
<reference evidence="3" key="2">
    <citation type="journal article" date="2009" name="Genome Res.">
        <title>Comparative genomic analyses of the human fungal pathogens Coccidioides and their relatives.</title>
        <authorList>
            <person name="Sharpton T.J."/>
            <person name="Stajich J.E."/>
            <person name="Rounsley S.D."/>
            <person name="Gardner M.J."/>
            <person name="Wortman J.R."/>
            <person name="Jordar V.S."/>
            <person name="Maiti R."/>
            <person name="Kodira C.D."/>
            <person name="Neafsey D.E."/>
            <person name="Zeng Q."/>
            <person name="Hung C.-Y."/>
            <person name="McMahan C."/>
            <person name="Muszewska A."/>
            <person name="Grynberg M."/>
            <person name="Mandel M.A."/>
            <person name="Kellner E.M."/>
            <person name="Barker B.M."/>
            <person name="Galgiani J.N."/>
            <person name="Orbach M.J."/>
            <person name="Kirkland T.N."/>
            <person name="Cole G.T."/>
            <person name="Henn M.R."/>
            <person name="Birren B.W."/>
            <person name="Taylor J.W."/>
        </authorList>
    </citation>
    <scope>NUCLEOTIDE SEQUENCE [LARGE SCALE GENOMIC DNA]</scope>
    <source>
        <strain evidence="3">RMSCC 3488</strain>
    </source>
</reference>
<reference evidence="2 3" key="1">
    <citation type="submission" date="2007-06" db="EMBL/GenBank/DDBJ databases">
        <title>The Genome Sequence of Coccidioides posadasii RMSCC_3488.</title>
        <authorList>
            <consortium name="Coccidioides Genome Resources Consortium"/>
            <consortium name="The Broad Institute Genome Sequencing Platform"/>
            <person name="Henn M.R."/>
            <person name="Sykes S."/>
            <person name="Young S."/>
            <person name="Jaffe D."/>
            <person name="Berlin A."/>
            <person name="Alvarez P."/>
            <person name="Butler J."/>
            <person name="Gnerre S."/>
            <person name="Grabherr M."/>
            <person name="Mauceli E."/>
            <person name="Brockman W."/>
            <person name="Kodira C."/>
            <person name="Alvarado L."/>
            <person name="Zeng Q."/>
            <person name="Crawford M."/>
            <person name="Antoine C."/>
            <person name="Devon K."/>
            <person name="Galgiani J."/>
            <person name="Orsborn K."/>
            <person name="Lewis M.L."/>
            <person name="Nusbaum C."/>
            <person name="Galagan J."/>
            <person name="Birren B."/>
        </authorList>
    </citation>
    <scope>NUCLEOTIDE SEQUENCE [LARGE SCALE GENOMIC DNA]</scope>
    <source>
        <strain evidence="2 3">RMSCC 3488</strain>
    </source>
</reference>
<dbReference type="EMBL" id="DS268112">
    <property type="protein sequence ID" value="KMM70098.1"/>
    <property type="molecule type" value="Genomic_DNA"/>
</dbReference>
<organism evidence="2 3">
    <name type="scientific">Coccidioides posadasii RMSCC 3488</name>
    <dbReference type="NCBI Taxonomy" id="454284"/>
    <lineage>
        <taxon>Eukaryota</taxon>
        <taxon>Fungi</taxon>
        <taxon>Dikarya</taxon>
        <taxon>Ascomycota</taxon>
        <taxon>Pezizomycotina</taxon>
        <taxon>Eurotiomycetes</taxon>
        <taxon>Eurotiomycetidae</taxon>
        <taxon>Onygenales</taxon>
        <taxon>Onygenaceae</taxon>
        <taxon>Coccidioides</taxon>
    </lineage>
</organism>
<sequence length="150" mass="16107">MASSWAEENCCKDTKVGQPGSADKVDGAEEDRLYFTRDVIIAGKMMPVFESLNLLDNLIVVSNPPSQLRSSGMAIGQLDFSSPIHPPRDVIGPGAVVVQSKSVVDAGVAEFSCSQTRLHALGGERASERRYLTELNAVQTAVLDPSVIFE</sequence>
<gene>
    <name evidence="2" type="ORF">CPAG_06410</name>
</gene>
<evidence type="ECO:0000313" key="2">
    <source>
        <dbReference type="EMBL" id="KMM70098.1"/>
    </source>
</evidence>
<evidence type="ECO:0000313" key="3">
    <source>
        <dbReference type="Proteomes" id="UP000054567"/>
    </source>
</evidence>
<dbReference type="VEuPathDB" id="FungiDB:CPAG_06410"/>
<feature type="region of interest" description="Disordered" evidence="1">
    <location>
        <begin position="1"/>
        <end position="24"/>
    </location>
</feature>
<evidence type="ECO:0000256" key="1">
    <source>
        <dbReference type="SAM" id="MobiDB-lite"/>
    </source>
</evidence>